<proteinExistence type="inferred from homology"/>
<reference evidence="5 6" key="1">
    <citation type="journal article" date="2012" name="Genet. Mol. Biol.">
        <title>Analysis of 16S rRNA and mxaF genes revealing insights into Methylobacterium niche-specific plant association.</title>
        <authorList>
            <person name="Dourado M.N."/>
            <person name="Andreote F.D."/>
            <person name="Dini-Andreote F."/>
            <person name="Conti R."/>
            <person name="Araujo J.M."/>
            <person name="Araujo W.L."/>
        </authorList>
    </citation>
    <scope>NUCLEOTIDE SEQUENCE [LARGE SCALE GENOMIC DNA]</scope>
    <source>
        <strain evidence="5 6">SR1.6/6</strain>
    </source>
</reference>
<evidence type="ECO:0000313" key="5">
    <source>
        <dbReference type="EMBL" id="QGY00878.1"/>
    </source>
</evidence>
<dbReference type="InterPro" id="IPR039424">
    <property type="entry name" value="SBP_5"/>
</dbReference>
<dbReference type="CDD" id="cd08502">
    <property type="entry name" value="PBP2_NikA_DppA_OppA_like_16"/>
    <property type="match status" value="1"/>
</dbReference>
<reference evidence="5 6" key="2">
    <citation type="journal article" date="2013" name="Genome Announc.">
        <title>Draft Genome Sequence of Methylobacterium mesophilicum Strain SR1.6/6, Isolated from Citrus sinensis.</title>
        <authorList>
            <person name="Marinho Almeida D."/>
            <person name="Dini-Andreote F."/>
            <person name="Camargo Neves A.A."/>
            <person name="Juca Ramos R.T."/>
            <person name="Andreote F.D."/>
            <person name="Carneiro A.R."/>
            <person name="Oliveira de Souza Lima A."/>
            <person name="Caracciolo Gomes de Sa P.H."/>
            <person name="Ribeiro Barbosa M.S."/>
            <person name="Araujo W.L."/>
            <person name="Silva A."/>
        </authorList>
    </citation>
    <scope>NUCLEOTIDE SEQUENCE [LARGE SCALE GENOMIC DNA]</scope>
    <source>
        <strain evidence="5 6">SR1.6/6</strain>
    </source>
</reference>
<dbReference type="GO" id="GO:0030288">
    <property type="term" value="C:outer membrane-bounded periplasmic space"/>
    <property type="evidence" value="ECO:0007669"/>
    <property type="project" value="UniProtKB-ARBA"/>
</dbReference>
<dbReference type="OrthoDB" id="9803988at2"/>
<gene>
    <name evidence="5" type="ORF">MMSR116_02390</name>
</gene>
<dbReference type="Proteomes" id="UP000012488">
    <property type="component" value="Chromosome"/>
</dbReference>
<dbReference type="GO" id="GO:0043190">
    <property type="term" value="C:ATP-binding cassette (ABC) transporter complex"/>
    <property type="evidence" value="ECO:0007669"/>
    <property type="project" value="InterPro"/>
</dbReference>
<evidence type="ECO:0000259" key="4">
    <source>
        <dbReference type="Pfam" id="PF00496"/>
    </source>
</evidence>
<dbReference type="GO" id="GO:0015833">
    <property type="term" value="P:peptide transport"/>
    <property type="evidence" value="ECO:0007669"/>
    <property type="project" value="TreeGrafter"/>
</dbReference>
<feature type="domain" description="Solute-binding protein family 5" evidence="4">
    <location>
        <begin position="68"/>
        <end position="436"/>
    </location>
</feature>
<evidence type="ECO:0000256" key="2">
    <source>
        <dbReference type="ARBA" id="ARBA00005695"/>
    </source>
</evidence>
<evidence type="ECO:0000256" key="3">
    <source>
        <dbReference type="ARBA" id="ARBA00022729"/>
    </source>
</evidence>
<dbReference type="InterPro" id="IPR030678">
    <property type="entry name" value="Peptide/Ni-bd"/>
</dbReference>
<dbReference type="AlphaFoldDB" id="A0A6B9FJ02"/>
<protein>
    <submittedName>
        <fullName evidence="5">ABC transporter substrate-binding protein</fullName>
    </submittedName>
</protein>
<dbReference type="RefSeq" id="WP_010686519.1">
    <property type="nucleotide sequence ID" value="NZ_CP043538.1"/>
</dbReference>
<dbReference type="Gene3D" id="3.40.190.10">
    <property type="entry name" value="Periplasmic binding protein-like II"/>
    <property type="match status" value="1"/>
</dbReference>
<evidence type="ECO:0000256" key="1">
    <source>
        <dbReference type="ARBA" id="ARBA00004418"/>
    </source>
</evidence>
<keyword evidence="3" id="KW-0732">Signal</keyword>
<organism evidence="5 6">
    <name type="scientific">Methylobacterium mesophilicum SR1.6/6</name>
    <dbReference type="NCBI Taxonomy" id="908290"/>
    <lineage>
        <taxon>Bacteria</taxon>
        <taxon>Pseudomonadati</taxon>
        <taxon>Pseudomonadota</taxon>
        <taxon>Alphaproteobacteria</taxon>
        <taxon>Hyphomicrobiales</taxon>
        <taxon>Methylobacteriaceae</taxon>
        <taxon>Methylobacterium</taxon>
    </lineage>
</organism>
<dbReference type="InterPro" id="IPR000914">
    <property type="entry name" value="SBP_5_dom"/>
</dbReference>
<evidence type="ECO:0000313" key="6">
    <source>
        <dbReference type="Proteomes" id="UP000012488"/>
    </source>
</evidence>
<accession>A0A6B9FJ02</accession>
<dbReference type="KEGG" id="mmes:MMSR116_02390"/>
<dbReference type="PANTHER" id="PTHR30290">
    <property type="entry name" value="PERIPLASMIC BINDING COMPONENT OF ABC TRANSPORTER"/>
    <property type="match status" value="1"/>
</dbReference>
<dbReference type="SUPFAM" id="SSF53850">
    <property type="entry name" value="Periplasmic binding protein-like II"/>
    <property type="match status" value="1"/>
</dbReference>
<dbReference type="PANTHER" id="PTHR30290:SF38">
    <property type="entry name" value="D,D-DIPEPTIDE-BINDING PERIPLASMIC PROTEIN DDPA-RELATED"/>
    <property type="match status" value="1"/>
</dbReference>
<comment type="similarity">
    <text evidence="2">Belongs to the bacterial solute-binding protein 5 family.</text>
</comment>
<dbReference type="PIRSF" id="PIRSF002741">
    <property type="entry name" value="MppA"/>
    <property type="match status" value="1"/>
</dbReference>
<dbReference type="EMBL" id="CP043538">
    <property type="protein sequence ID" value="QGY00878.1"/>
    <property type="molecule type" value="Genomic_DNA"/>
</dbReference>
<sequence length="523" mass="57805">MRRREVLAALAATSVVRPAVAQPAKVLRFIPESDVAVIDPIWTTATVTRNHGYLVFDTLYGQTARYDFQPQMVEGHAIEADGRHWRLTLREGLRFHDGEPVLARDAVASIRRFAARDAFARALMEATDELTAASDRDVVFRLKRPFPLLPAALGKTGTSMPCIMPERLAKTDPNLQVTEMVGSGPFRFKADERVPGALTVYERFDGYLPRPDGVASFTAGPKRAHYDRVEWRIVPDASTAASALAAGEVDWWQNPTPDLQGLLRAKPQIRLELLDPVGGIGCLRFNHLHPPFDNPAIRRALLGAIDQTEFMSAVAGNERALWKDHVGVFSPDAPMATRDGTEVLVGPRDFGAVKRALTEAGYRGERVVMLDPTDYPATHPLALVAAEAFQKSGLNVDVVAMDWGTLVQRRASRQPPDKGGWSTFVTYLNGTNNFDPAGQLGIRGNGDQAWFGWPRAPRLEELRAQWFAAPDAAAQKAICTEIQRQFFIDVPYLPLGAYYEATAYRGLTGLRTGFPQFYDVRPA</sequence>
<dbReference type="GO" id="GO:1904680">
    <property type="term" value="F:peptide transmembrane transporter activity"/>
    <property type="evidence" value="ECO:0007669"/>
    <property type="project" value="TreeGrafter"/>
</dbReference>
<name>A0A6B9FJ02_9HYPH</name>
<dbReference type="Gene3D" id="3.10.105.10">
    <property type="entry name" value="Dipeptide-binding Protein, Domain 3"/>
    <property type="match status" value="1"/>
</dbReference>
<dbReference type="Pfam" id="PF00496">
    <property type="entry name" value="SBP_bac_5"/>
    <property type="match status" value="1"/>
</dbReference>
<comment type="subcellular location">
    <subcellularLocation>
        <location evidence="1">Periplasm</location>
    </subcellularLocation>
</comment>